<evidence type="ECO:0000256" key="2">
    <source>
        <dbReference type="ARBA" id="ARBA00022737"/>
    </source>
</evidence>
<dbReference type="SUPFAM" id="SSF69318">
    <property type="entry name" value="Integrin alpha N-terminal domain"/>
    <property type="match status" value="3"/>
</dbReference>
<evidence type="ECO:0000259" key="4">
    <source>
        <dbReference type="Pfam" id="PF07593"/>
    </source>
</evidence>
<evidence type="ECO:0000256" key="1">
    <source>
        <dbReference type="ARBA" id="ARBA00022729"/>
    </source>
</evidence>
<dbReference type="InterPro" id="IPR028994">
    <property type="entry name" value="Integrin_alpha_N"/>
</dbReference>
<keyword evidence="3" id="KW-0325">Glycoprotein</keyword>
<dbReference type="Gene3D" id="2.130.10.130">
    <property type="entry name" value="Integrin alpha, N-terminal"/>
    <property type="match status" value="4"/>
</dbReference>
<dbReference type="PANTHER" id="PTHR16026">
    <property type="entry name" value="CARTILAGE ACIDIC PROTEIN 1"/>
    <property type="match status" value="1"/>
</dbReference>
<dbReference type="Pfam" id="PF13517">
    <property type="entry name" value="FG-GAP_3"/>
    <property type="match status" value="6"/>
</dbReference>
<evidence type="ECO:0000256" key="3">
    <source>
        <dbReference type="ARBA" id="ARBA00023180"/>
    </source>
</evidence>
<keyword evidence="1" id="KW-0732">Signal</keyword>
<name>A0ABT8KK07_9BACT</name>
<dbReference type="InterPro" id="IPR013517">
    <property type="entry name" value="FG-GAP"/>
</dbReference>
<dbReference type="PROSITE" id="PS51257">
    <property type="entry name" value="PROKAR_LIPOPROTEIN"/>
    <property type="match status" value="1"/>
</dbReference>
<dbReference type="InterPro" id="IPR011519">
    <property type="entry name" value="UnbV_ASPIC"/>
</dbReference>
<gene>
    <name evidence="5" type="ORF">QQ008_01065</name>
</gene>
<dbReference type="Pfam" id="PF07593">
    <property type="entry name" value="UnbV_ASPIC"/>
    <property type="match status" value="1"/>
</dbReference>
<reference evidence="5" key="1">
    <citation type="submission" date="2023-06" db="EMBL/GenBank/DDBJ databases">
        <title>Genomic of Parafulvivirga corallium.</title>
        <authorList>
            <person name="Wang G."/>
        </authorList>
    </citation>
    <scope>NUCLEOTIDE SEQUENCE</scope>
    <source>
        <strain evidence="5">BMA10</strain>
    </source>
</reference>
<dbReference type="Proteomes" id="UP001172082">
    <property type="component" value="Unassembled WGS sequence"/>
</dbReference>
<dbReference type="InterPro" id="IPR013519">
    <property type="entry name" value="Int_alpha_beta-p"/>
</dbReference>
<accession>A0ABT8KK07</accession>
<dbReference type="PANTHER" id="PTHR16026:SF0">
    <property type="entry name" value="CARTILAGE ACIDIC PROTEIN 1"/>
    <property type="match status" value="1"/>
</dbReference>
<dbReference type="EMBL" id="JAUJEA010000001">
    <property type="protein sequence ID" value="MDN5199920.1"/>
    <property type="molecule type" value="Genomic_DNA"/>
</dbReference>
<dbReference type="InterPro" id="IPR027039">
    <property type="entry name" value="Crtac1"/>
</dbReference>
<keyword evidence="6" id="KW-1185">Reference proteome</keyword>
<feature type="domain" description="ASPIC/UnbV" evidence="4">
    <location>
        <begin position="524"/>
        <end position="588"/>
    </location>
</feature>
<dbReference type="RefSeq" id="WP_346749950.1">
    <property type="nucleotide sequence ID" value="NZ_JAUJEA010000001.1"/>
</dbReference>
<protein>
    <submittedName>
        <fullName evidence="5">FG-GAP-like repeat-containing protein</fullName>
    </submittedName>
</protein>
<sequence length="1101" mass="123203">MLKRSSIPFLFLLIFIACQSPQNHVTDNGKQFQLIPKEVSNIRFSNDLPEDHNLNNMSYYYYYNGGGVAIGDINNDDLPDIYLTANIGSNRLYLNKGNLAFEDITESSGTGGKQGWATGVTMVDINSDGFLDIYVCRSGRFLPEKRENELFINNGDGTFIESAAKYGLNDPSYSTQASFFDYDLDGDLDMFLLNHAIDKLVVTNPDSVRNARHPYAGDKLYRNDKGYFKDVSESAGILGNALGFGLGVATGDLNNDGWIDIYVTNDFTEPDYLYYNLGNGTFQESIAKYTKHISNFAMGADIADFNNDGNLDIFIAEMAPEDNYGIKTSMSGMNPEQFSVAVENGFHYQYMYNTLQLNNGNGHFSEIAHLSGISNTGWSWAPLLGDFNNDGWKDLFVSNGYRRDNTNNDWKIKFRNKQKAFEKSKDQDTISFINEIVQDIPEVRLQNYVFANNGDLTFSKKTVEWGFVENTLSNGVSMADLDNDGDLDLVINNVNEEAMIYRNNTHGTSYLIIRLHGSKQNPEGIGARIRLKQGEQIQEYEHYFTRGYQSSVGRQIHFGLNDQENIDELTVIWPDGARQTLANVSVNRGIQLNHHEAKPDELSPATKEVNQLFVTLNDSIHRHIENSFNDFERESLLPHKYSSLGPALATGDVNGDGLQDFYIGGAKGHEGALFIQSPDHKFVPLTNGPWEEDSGSEDVGALFFDADNDDDLDLYVVSGGNDFIQQDELLRDRLYINRGKGKFFKSNGSLPELFTSGSSVKAGDYDGDQDLDLFIGGRIVPGRYPEPANSFILRNDQGKFTDVTKDICPDLTSLGLVTDASWVDFDNDQQLDLIVVGEWMAPTVFKNESGKFTNITSKTSLTDHIGWWYSLDTSDVDGDGDMDFVAGNLGLNYKYKASKDEPFQVYAKDFDNSGSLDIVLSYFNAGKEYPLRGRECSSNQMPFIKEKFPTYHEFGLATMKDVYTEEAMDDATHYLATDFASSYIENLGDGRFDIRPLPNLAQLSCVNRILIHDFDNDGNLDIVMAGNHYGVEVETPRNDAGKGLFLKGNGKGDFFPSQYKGSGLFIDGDVKDMCLINKGNKKMIVVAKNNDYIQLIEVNEL</sequence>
<evidence type="ECO:0000313" key="6">
    <source>
        <dbReference type="Proteomes" id="UP001172082"/>
    </source>
</evidence>
<proteinExistence type="predicted"/>
<organism evidence="5 6">
    <name type="scientific">Splendidivirga corallicola</name>
    <dbReference type="NCBI Taxonomy" id="3051826"/>
    <lineage>
        <taxon>Bacteria</taxon>
        <taxon>Pseudomonadati</taxon>
        <taxon>Bacteroidota</taxon>
        <taxon>Cytophagia</taxon>
        <taxon>Cytophagales</taxon>
        <taxon>Splendidivirgaceae</taxon>
        <taxon>Splendidivirga</taxon>
    </lineage>
</organism>
<keyword evidence="2" id="KW-0677">Repeat</keyword>
<dbReference type="SMART" id="SM00191">
    <property type="entry name" value="Int_alpha"/>
    <property type="match status" value="2"/>
</dbReference>
<comment type="caution">
    <text evidence="5">The sequence shown here is derived from an EMBL/GenBank/DDBJ whole genome shotgun (WGS) entry which is preliminary data.</text>
</comment>
<evidence type="ECO:0000313" key="5">
    <source>
        <dbReference type="EMBL" id="MDN5199920.1"/>
    </source>
</evidence>